<dbReference type="GO" id="GO:0015087">
    <property type="term" value="F:cobalt ion transmembrane transporter activity"/>
    <property type="evidence" value="ECO:0007669"/>
    <property type="project" value="TreeGrafter"/>
</dbReference>
<dbReference type="PANTHER" id="PTHR46494:SF1">
    <property type="entry name" value="CORA FAMILY METAL ION TRANSPORTER (EUROFUNG)"/>
    <property type="match status" value="1"/>
</dbReference>
<dbReference type="PANTHER" id="PTHR46494">
    <property type="entry name" value="CORA FAMILY METAL ION TRANSPORTER (EUROFUNG)"/>
    <property type="match status" value="1"/>
</dbReference>
<dbReference type="EMBL" id="MU004292">
    <property type="protein sequence ID" value="KAF2661838.1"/>
    <property type="molecule type" value="Genomic_DNA"/>
</dbReference>
<dbReference type="SUPFAM" id="SSF144083">
    <property type="entry name" value="Magnesium transport protein CorA, transmembrane region"/>
    <property type="match status" value="1"/>
</dbReference>
<evidence type="ECO:0000256" key="3">
    <source>
        <dbReference type="ARBA" id="ARBA00022989"/>
    </source>
</evidence>
<evidence type="ECO:0000256" key="1">
    <source>
        <dbReference type="ARBA" id="ARBA00004651"/>
    </source>
</evidence>
<gene>
    <name evidence="7" type="ORF">K491DRAFT_586706</name>
</gene>
<dbReference type="GO" id="GO:0005886">
    <property type="term" value="C:plasma membrane"/>
    <property type="evidence" value="ECO:0007669"/>
    <property type="project" value="UniProtKB-SubCell"/>
</dbReference>
<dbReference type="AlphaFoldDB" id="A0A6A6TSG2"/>
<evidence type="ECO:0000256" key="2">
    <source>
        <dbReference type="ARBA" id="ARBA00022692"/>
    </source>
</evidence>
<keyword evidence="4 6" id="KW-0472">Membrane</keyword>
<dbReference type="OrthoDB" id="194358at2759"/>
<name>A0A6A6TSG2_9PLEO</name>
<evidence type="ECO:0008006" key="9">
    <source>
        <dbReference type="Google" id="ProtNLM"/>
    </source>
</evidence>
<evidence type="ECO:0000256" key="4">
    <source>
        <dbReference type="ARBA" id="ARBA00023136"/>
    </source>
</evidence>
<feature type="transmembrane region" description="Helical" evidence="6">
    <location>
        <begin position="540"/>
        <end position="561"/>
    </location>
</feature>
<evidence type="ECO:0000313" key="7">
    <source>
        <dbReference type="EMBL" id="KAF2661838.1"/>
    </source>
</evidence>
<dbReference type="InterPro" id="IPR045863">
    <property type="entry name" value="CorA_TM1_TM2"/>
</dbReference>
<feature type="compositionally biased region" description="Acidic residues" evidence="5">
    <location>
        <begin position="773"/>
        <end position="784"/>
    </location>
</feature>
<keyword evidence="2 6" id="KW-0812">Transmembrane</keyword>
<dbReference type="GO" id="GO:0050897">
    <property type="term" value="F:cobalt ion binding"/>
    <property type="evidence" value="ECO:0007669"/>
    <property type="project" value="TreeGrafter"/>
</dbReference>
<feature type="transmembrane region" description="Helical" evidence="6">
    <location>
        <begin position="508"/>
        <end position="528"/>
    </location>
</feature>
<feature type="compositionally biased region" description="Basic residues" evidence="5">
    <location>
        <begin position="59"/>
        <end position="73"/>
    </location>
</feature>
<feature type="compositionally biased region" description="Gly residues" evidence="5">
    <location>
        <begin position="805"/>
        <end position="814"/>
    </location>
</feature>
<keyword evidence="8" id="KW-1185">Reference proteome</keyword>
<organism evidence="7 8">
    <name type="scientific">Lophiostoma macrostomum CBS 122681</name>
    <dbReference type="NCBI Taxonomy" id="1314788"/>
    <lineage>
        <taxon>Eukaryota</taxon>
        <taxon>Fungi</taxon>
        <taxon>Dikarya</taxon>
        <taxon>Ascomycota</taxon>
        <taxon>Pezizomycotina</taxon>
        <taxon>Dothideomycetes</taxon>
        <taxon>Pleosporomycetidae</taxon>
        <taxon>Pleosporales</taxon>
        <taxon>Lophiostomataceae</taxon>
        <taxon>Lophiostoma</taxon>
    </lineage>
</organism>
<dbReference type="Gene3D" id="1.20.58.340">
    <property type="entry name" value="Magnesium transport protein CorA, transmembrane region"/>
    <property type="match status" value="1"/>
</dbReference>
<evidence type="ECO:0000256" key="5">
    <source>
        <dbReference type="SAM" id="MobiDB-lite"/>
    </source>
</evidence>
<proteinExistence type="predicted"/>
<accession>A0A6A6TSG2</accession>
<protein>
    <recommendedName>
        <fullName evidence="9">Cora-domain-containing protein</fullName>
    </recommendedName>
</protein>
<feature type="region of interest" description="Disordered" evidence="5">
    <location>
        <begin position="720"/>
        <end position="814"/>
    </location>
</feature>
<dbReference type="Pfam" id="PF01544">
    <property type="entry name" value="CorA"/>
    <property type="match status" value="1"/>
</dbReference>
<dbReference type="GO" id="GO:0000287">
    <property type="term" value="F:magnesium ion binding"/>
    <property type="evidence" value="ECO:0007669"/>
    <property type="project" value="TreeGrafter"/>
</dbReference>
<evidence type="ECO:0000313" key="8">
    <source>
        <dbReference type="Proteomes" id="UP000799324"/>
    </source>
</evidence>
<dbReference type="Proteomes" id="UP000799324">
    <property type="component" value="Unassembled WGS sequence"/>
</dbReference>
<comment type="subcellular location">
    <subcellularLocation>
        <location evidence="1">Cell membrane</location>
        <topology evidence="1">Multi-pass membrane protein</topology>
    </subcellularLocation>
</comment>
<feature type="region of interest" description="Disordered" evidence="5">
    <location>
        <begin position="179"/>
        <end position="199"/>
    </location>
</feature>
<feature type="region of interest" description="Disordered" evidence="5">
    <location>
        <begin position="1"/>
        <end position="74"/>
    </location>
</feature>
<dbReference type="InterPro" id="IPR002523">
    <property type="entry name" value="MgTranspt_CorA/ZnTranspt_ZntB"/>
</dbReference>
<evidence type="ECO:0000256" key="6">
    <source>
        <dbReference type="SAM" id="Phobius"/>
    </source>
</evidence>
<dbReference type="GO" id="GO:0015095">
    <property type="term" value="F:magnesium ion transmembrane transporter activity"/>
    <property type="evidence" value="ECO:0007669"/>
    <property type="project" value="TreeGrafter"/>
</dbReference>
<sequence length="814" mass="92477">MSGPTPKRSKSDPPPPIMVEDTATGAPPQPSPSPTHMTARSFSAFEPQLSPQQQASGLRQRRNTTWGHRRKHSPGVEWHEKWTQNSWKDGRVLLVDYVAKEHTSSAHRRKIVAQEFSNIDALRKFYLNQDLSQQAALRVIHVQNAPWAMQFLLRKFNIDASDDIVGTAFGRWVKYEKPRQRGAGPNARPVPSGKTFRKQTDPWRGISRAAFGMDYLRTYNRGIIPESPGDGMKMMELNHFDNSEYPEYGYDVYVQRMSVYVQLSDGDPTLPVDPDMPSPYNEDEGQEYHRLKQQYNKGMNGHEKPYIPRLRTLDNGSTIIIFEQSQSKSPHDTLIGAREEIENRWRRLTFMLPPLESSDDDQQTTECMDLILRHIFQAVSFSWERFLSLSETHVSILEDKIYENPADESRAPELWTNSSNWLKIERLMYTHLDVIKEMRTHMHDLYNEDPRDGEPWLQSSPEEMEKQITQFNEGVIKPTTSLSDLMYKSVGIRDARHSLQLGLSMWRLSWITFIFLPLTFVSGFFGMNVDAFSHAESVSIKWWFVTTVPLFAVVLCLWYGVKHTLASQRQDPLRRGVYETLFLDLSKQYPGSWTRRGPRDDVAAEGRWSALRWGLLKRWFGYEKTIKGRGYDAGDEELGVWSRVKRYLLKRWLRKIQVGELVQDVGLQHLPTGDVEAEADAPFNTLPSPSGSPHQDLGAVGELLHLATPVAIADADPTAASRLGGKLPLERLRSLSPTRSEGGRPGSGRSSKGKMSGDGWSGVMVEEKSEDERSGDEDADADADAEGRRRQRGFAERLNVPLYSGGVGGGGRGL</sequence>
<reference evidence="7" key="1">
    <citation type="journal article" date="2020" name="Stud. Mycol.">
        <title>101 Dothideomycetes genomes: a test case for predicting lifestyles and emergence of pathogens.</title>
        <authorList>
            <person name="Haridas S."/>
            <person name="Albert R."/>
            <person name="Binder M."/>
            <person name="Bloem J."/>
            <person name="Labutti K."/>
            <person name="Salamov A."/>
            <person name="Andreopoulos B."/>
            <person name="Baker S."/>
            <person name="Barry K."/>
            <person name="Bills G."/>
            <person name="Bluhm B."/>
            <person name="Cannon C."/>
            <person name="Castanera R."/>
            <person name="Culley D."/>
            <person name="Daum C."/>
            <person name="Ezra D."/>
            <person name="Gonzalez J."/>
            <person name="Henrissat B."/>
            <person name="Kuo A."/>
            <person name="Liang C."/>
            <person name="Lipzen A."/>
            <person name="Lutzoni F."/>
            <person name="Magnuson J."/>
            <person name="Mondo S."/>
            <person name="Nolan M."/>
            <person name="Ohm R."/>
            <person name="Pangilinan J."/>
            <person name="Park H.-J."/>
            <person name="Ramirez L."/>
            <person name="Alfaro M."/>
            <person name="Sun H."/>
            <person name="Tritt A."/>
            <person name="Yoshinaga Y."/>
            <person name="Zwiers L.-H."/>
            <person name="Turgeon B."/>
            <person name="Goodwin S."/>
            <person name="Spatafora J."/>
            <person name="Crous P."/>
            <person name="Grigoriev I."/>
        </authorList>
    </citation>
    <scope>NUCLEOTIDE SEQUENCE</scope>
    <source>
        <strain evidence="7">CBS 122681</strain>
    </source>
</reference>
<keyword evidence="3 6" id="KW-1133">Transmembrane helix</keyword>